<dbReference type="AlphaFoldDB" id="J0LFT3"/>
<name>J0LFT3_AURST</name>
<protein>
    <submittedName>
        <fullName evidence="1">Uncharacterized protein</fullName>
    </submittedName>
</protein>
<sequence>MELLSALPNIRVFEWRRSFFNGFAAFELALTELLAAHLHTLTDCTIHCPRPQEHYSAVSITFEEADAFSALRTLSISGHMLHGLARLPPSLVALDVVDFTPTGPGRNSQRAAVLEPAHVLRYRAQLWRECSPSLRQIRLWDRDLARGQLRVWGIAAFLLRYFLSDLDIDLAVNLLLKAAEEEAFRNKFGRQEHIRRLLWKDVL</sequence>
<organism evidence="1 2">
    <name type="scientific">Auricularia subglabra (strain TFB-10046 / SS5)</name>
    <name type="common">White-rot fungus</name>
    <name type="synonym">Auricularia delicata (strain TFB10046)</name>
    <dbReference type="NCBI Taxonomy" id="717982"/>
    <lineage>
        <taxon>Eukaryota</taxon>
        <taxon>Fungi</taxon>
        <taxon>Dikarya</taxon>
        <taxon>Basidiomycota</taxon>
        <taxon>Agaricomycotina</taxon>
        <taxon>Agaricomycetes</taxon>
        <taxon>Auriculariales</taxon>
        <taxon>Auriculariaceae</taxon>
        <taxon>Auricularia</taxon>
    </lineage>
</organism>
<evidence type="ECO:0000313" key="2">
    <source>
        <dbReference type="Proteomes" id="UP000006514"/>
    </source>
</evidence>
<reference evidence="2" key="1">
    <citation type="journal article" date="2012" name="Science">
        <title>The Paleozoic origin of enzymatic lignin decomposition reconstructed from 31 fungal genomes.</title>
        <authorList>
            <person name="Floudas D."/>
            <person name="Binder M."/>
            <person name="Riley R."/>
            <person name="Barry K."/>
            <person name="Blanchette R.A."/>
            <person name="Henrissat B."/>
            <person name="Martinez A.T."/>
            <person name="Otillar R."/>
            <person name="Spatafora J.W."/>
            <person name="Yadav J.S."/>
            <person name="Aerts A."/>
            <person name="Benoit I."/>
            <person name="Boyd A."/>
            <person name="Carlson A."/>
            <person name="Copeland A."/>
            <person name="Coutinho P.M."/>
            <person name="de Vries R.P."/>
            <person name="Ferreira P."/>
            <person name="Findley K."/>
            <person name="Foster B."/>
            <person name="Gaskell J."/>
            <person name="Glotzer D."/>
            <person name="Gorecki P."/>
            <person name="Heitman J."/>
            <person name="Hesse C."/>
            <person name="Hori C."/>
            <person name="Igarashi K."/>
            <person name="Jurgens J.A."/>
            <person name="Kallen N."/>
            <person name="Kersten P."/>
            <person name="Kohler A."/>
            <person name="Kuees U."/>
            <person name="Kumar T.K.A."/>
            <person name="Kuo A."/>
            <person name="LaButti K."/>
            <person name="Larrondo L.F."/>
            <person name="Lindquist E."/>
            <person name="Ling A."/>
            <person name="Lombard V."/>
            <person name="Lucas S."/>
            <person name="Lundell T."/>
            <person name="Martin R."/>
            <person name="McLaughlin D.J."/>
            <person name="Morgenstern I."/>
            <person name="Morin E."/>
            <person name="Murat C."/>
            <person name="Nagy L.G."/>
            <person name="Nolan M."/>
            <person name="Ohm R.A."/>
            <person name="Patyshakuliyeva A."/>
            <person name="Rokas A."/>
            <person name="Ruiz-Duenas F.J."/>
            <person name="Sabat G."/>
            <person name="Salamov A."/>
            <person name="Samejima M."/>
            <person name="Schmutz J."/>
            <person name="Slot J.C."/>
            <person name="St John F."/>
            <person name="Stenlid J."/>
            <person name="Sun H."/>
            <person name="Sun S."/>
            <person name="Syed K."/>
            <person name="Tsang A."/>
            <person name="Wiebenga A."/>
            <person name="Young D."/>
            <person name="Pisabarro A."/>
            <person name="Eastwood D.C."/>
            <person name="Martin F."/>
            <person name="Cullen D."/>
            <person name="Grigoriev I.V."/>
            <person name="Hibbett D.S."/>
        </authorList>
    </citation>
    <scope>NUCLEOTIDE SEQUENCE [LARGE SCALE GENOMIC DNA]</scope>
    <source>
        <strain evidence="2">TFB10046</strain>
    </source>
</reference>
<dbReference type="KEGG" id="adl:AURDEDRAFT_117133"/>
<accession>J0LFT3</accession>
<proteinExistence type="predicted"/>
<dbReference type="InParanoid" id="J0LFT3"/>
<keyword evidence="2" id="KW-1185">Reference proteome</keyword>
<dbReference type="Proteomes" id="UP000006514">
    <property type="component" value="Unassembled WGS sequence"/>
</dbReference>
<gene>
    <name evidence="1" type="ORF">AURDEDRAFT_117133</name>
</gene>
<dbReference type="EMBL" id="JH687866">
    <property type="protein sequence ID" value="EJD36295.1"/>
    <property type="molecule type" value="Genomic_DNA"/>
</dbReference>
<evidence type="ECO:0000313" key="1">
    <source>
        <dbReference type="EMBL" id="EJD36295.1"/>
    </source>
</evidence>